<keyword evidence="3" id="KW-1185">Reference proteome</keyword>
<reference evidence="2" key="1">
    <citation type="journal article" date="2021" name="Front. Microbiol.">
        <title>Comprehensive Comparative Genomics and Phenotyping of Methylobacterium Species.</title>
        <authorList>
            <person name="Alessa O."/>
            <person name="Ogura Y."/>
            <person name="Fujitani Y."/>
            <person name="Takami H."/>
            <person name="Hayashi T."/>
            <person name="Sahin N."/>
            <person name="Tani A."/>
        </authorList>
    </citation>
    <scope>NUCLEOTIDE SEQUENCE</scope>
    <source>
        <strain evidence="2">KCTC 52305</strain>
    </source>
</reference>
<gene>
    <name evidence="2" type="ORF">OPKNFCMD_5152</name>
</gene>
<dbReference type="CDD" id="cd19095">
    <property type="entry name" value="AKR_PA4992-like"/>
    <property type="match status" value="1"/>
</dbReference>
<dbReference type="Gene3D" id="3.20.20.100">
    <property type="entry name" value="NADP-dependent oxidoreductase domain"/>
    <property type="match status" value="1"/>
</dbReference>
<dbReference type="EMBL" id="BPQH01000019">
    <property type="protein sequence ID" value="GJD52387.1"/>
    <property type="molecule type" value="Genomic_DNA"/>
</dbReference>
<dbReference type="InterPro" id="IPR036812">
    <property type="entry name" value="NAD(P)_OxRdtase_dom_sf"/>
</dbReference>
<comment type="caution">
    <text evidence="2">The sequence shown here is derived from an EMBL/GenBank/DDBJ whole genome shotgun (WGS) entry which is preliminary data.</text>
</comment>
<dbReference type="Pfam" id="PF00248">
    <property type="entry name" value="Aldo_ket_red"/>
    <property type="match status" value="1"/>
</dbReference>
<evidence type="ECO:0000313" key="3">
    <source>
        <dbReference type="Proteomes" id="UP001055167"/>
    </source>
</evidence>
<dbReference type="RefSeq" id="WP_128566278.1">
    <property type="nucleotide sequence ID" value="NZ_BPQH01000019.1"/>
</dbReference>
<evidence type="ECO:0000259" key="1">
    <source>
        <dbReference type="Pfam" id="PF00248"/>
    </source>
</evidence>
<feature type="domain" description="NADP-dependent oxidoreductase" evidence="1">
    <location>
        <begin position="55"/>
        <end position="303"/>
    </location>
</feature>
<dbReference type="PANTHER" id="PTHR43312:SF1">
    <property type="entry name" value="NADP-DEPENDENT OXIDOREDUCTASE DOMAIN-CONTAINING PROTEIN"/>
    <property type="match status" value="1"/>
</dbReference>
<dbReference type="InterPro" id="IPR023210">
    <property type="entry name" value="NADP_OxRdtase_dom"/>
</dbReference>
<reference evidence="2" key="2">
    <citation type="submission" date="2021-08" db="EMBL/GenBank/DDBJ databases">
        <authorList>
            <person name="Tani A."/>
            <person name="Ola A."/>
            <person name="Ogura Y."/>
            <person name="Katsura K."/>
            <person name="Hayashi T."/>
        </authorList>
    </citation>
    <scope>NUCLEOTIDE SEQUENCE</scope>
    <source>
        <strain evidence="2">KCTC 52305</strain>
    </source>
</reference>
<dbReference type="PANTHER" id="PTHR43312">
    <property type="entry name" value="D-THREO-ALDOSE 1-DEHYDROGENASE"/>
    <property type="match status" value="1"/>
</dbReference>
<sequence>MTRIEGSGGRGGVTRQGFLHGVLASAALGGPAAAAPGAGLQQRPIPASGETLPVIGLGTWRGFDVGAAPSERAPLREVVAALLDGGGRVIDSSPMYGRSEAVTGDLLAADGARGRAFVATKVWTRGREAGIAQMRHSLALLRTERVDLMQIHNLLDWRTHLPVLRDWKARGRIRYLGVSHYTESAYGEVEAVLRAEPLDFLQINYALDDRAAERRLLPLAAEKGVAVLVNRPFGGGGLLRRLHARPLPDYAAGLGCDSWAGILLKYVLGHPAVTCAIPGTAQARHMAENLRAGTGPLPDEALRRRMAADLPA</sequence>
<dbReference type="Proteomes" id="UP001055167">
    <property type="component" value="Unassembled WGS sequence"/>
</dbReference>
<dbReference type="SUPFAM" id="SSF51430">
    <property type="entry name" value="NAD(P)-linked oxidoreductase"/>
    <property type="match status" value="1"/>
</dbReference>
<dbReference type="InterPro" id="IPR053135">
    <property type="entry name" value="AKR2_Oxidoreductase"/>
</dbReference>
<proteinExistence type="predicted"/>
<protein>
    <recommendedName>
        <fullName evidence="1">NADP-dependent oxidoreductase domain-containing protein</fullName>
    </recommendedName>
</protein>
<evidence type="ECO:0000313" key="2">
    <source>
        <dbReference type="EMBL" id="GJD52387.1"/>
    </source>
</evidence>
<organism evidence="2 3">
    <name type="scientific">Methylobacterium crusticola</name>
    <dbReference type="NCBI Taxonomy" id="1697972"/>
    <lineage>
        <taxon>Bacteria</taxon>
        <taxon>Pseudomonadati</taxon>
        <taxon>Pseudomonadota</taxon>
        <taxon>Alphaproteobacteria</taxon>
        <taxon>Hyphomicrobiales</taxon>
        <taxon>Methylobacteriaceae</taxon>
        <taxon>Methylobacterium</taxon>
    </lineage>
</organism>
<name>A0ABQ4R6K0_9HYPH</name>
<accession>A0ABQ4R6K0</accession>